<dbReference type="Proteomes" id="UP000262072">
    <property type="component" value="Unassembled WGS sequence"/>
</dbReference>
<dbReference type="FunFam" id="3.30.420.40:FF:000153">
    <property type="entry name" value="Putative fructokinase"/>
    <property type="match status" value="1"/>
</dbReference>
<keyword evidence="10" id="KW-0119">Carbohydrate metabolism</keyword>
<accession>A0A383TCG3</accession>
<keyword evidence="7" id="KW-0862">Zinc</keyword>
<dbReference type="InterPro" id="IPR043129">
    <property type="entry name" value="ATPase_NBD"/>
</dbReference>
<evidence type="ECO:0000256" key="13">
    <source>
        <dbReference type="ARBA" id="ARBA00074653"/>
    </source>
</evidence>
<evidence type="ECO:0000256" key="5">
    <source>
        <dbReference type="ARBA" id="ARBA00022741"/>
    </source>
</evidence>
<evidence type="ECO:0000313" key="15">
    <source>
        <dbReference type="Proteomes" id="UP000262072"/>
    </source>
</evidence>
<dbReference type="PANTHER" id="PTHR42742">
    <property type="entry name" value="TRANSCRIPTIONAL REPRESSOR MPRA"/>
    <property type="match status" value="1"/>
</dbReference>
<keyword evidence="6" id="KW-0418">Kinase</keyword>
<sequence>MLNFSRKCLKNMIPATESGIMERGANLLFHKNRTAIEWNPRWQRTRKLTNWSEKFMLVGGIEAGGTKFVCAVGNEKNELLERIAFPTTTPEETLEQVFAFFDRFDLAAIGIGSFGPIDVNKDSETYGHILSTPKLAWKDFDFLGAMKARYAVPMGWTTDVNGAALGESALGAAKGMKNIMYITIGTGVGAGAIVDGKILEGIGHPEMGHILVRPHEDDHYEGFCPYHGNCLEGMAAGPSIDGRLGKAGKDVEPTDAVWDYIAYYIAQALEAYTVILRPERIVLGGGVMKVPGMLDNIKAKFTKLLADYVPVPAVDDYLVLPGLVDDAGITGAIILANEVKA</sequence>
<keyword evidence="8" id="KW-0067">ATP-binding</keyword>
<protein>
    <recommendedName>
        <fullName evidence="13">Fructokinase</fullName>
        <ecNumber evidence="11">2.7.1.4</ecNumber>
    </recommendedName>
</protein>
<dbReference type="EC" id="2.7.1.4" evidence="11"/>
<reference evidence="15" key="1">
    <citation type="submission" date="2018-05" db="EMBL/GenBank/DDBJ databases">
        <authorList>
            <person name="Strepis N."/>
        </authorList>
    </citation>
    <scope>NUCLEOTIDE SEQUENCE [LARGE SCALE GENOMIC DNA]</scope>
</reference>
<evidence type="ECO:0000256" key="3">
    <source>
        <dbReference type="ARBA" id="ARBA00022679"/>
    </source>
</evidence>
<organism evidence="14 15">
    <name type="scientific">Trichococcus shcherbakoviae</name>
    <dbReference type="NCBI Taxonomy" id="2094020"/>
    <lineage>
        <taxon>Bacteria</taxon>
        <taxon>Bacillati</taxon>
        <taxon>Bacillota</taxon>
        <taxon>Bacilli</taxon>
        <taxon>Lactobacillales</taxon>
        <taxon>Carnobacteriaceae</taxon>
        <taxon>Trichococcus</taxon>
    </lineage>
</organism>
<dbReference type="Pfam" id="PF00480">
    <property type="entry name" value="ROK"/>
    <property type="match status" value="1"/>
</dbReference>
<evidence type="ECO:0000256" key="8">
    <source>
        <dbReference type="ARBA" id="ARBA00022840"/>
    </source>
</evidence>
<proteinExistence type="inferred from homology"/>
<dbReference type="InterPro" id="IPR051804">
    <property type="entry name" value="Carb_Metab_Reg_Kinase/Isom"/>
</dbReference>
<keyword evidence="4" id="KW-0479">Metal-binding</keyword>
<evidence type="ECO:0000256" key="6">
    <source>
        <dbReference type="ARBA" id="ARBA00022777"/>
    </source>
</evidence>
<dbReference type="SUPFAM" id="SSF53067">
    <property type="entry name" value="Actin-like ATPase domain"/>
    <property type="match status" value="1"/>
</dbReference>
<keyword evidence="9" id="KW-0460">Magnesium</keyword>
<dbReference type="GO" id="GO:0046872">
    <property type="term" value="F:metal ion binding"/>
    <property type="evidence" value="ECO:0007669"/>
    <property type="project" value="UniProtKB-KW"/>
</dbReference>
<evidence type="ECO:0000256" key="12">
    <source>
        <dbReference type="ARBA" id="ARBA00048451"/>
    </source>
</evidence>
<comment type="catalytic activity">
    <reaction evidence="12">
        <text>D-fructose + ATP = D-fructose 6-phosphate + ADP + H(+)</text>
        <dbReference type="Rhea" id="RHEA:16125"/>
        <dbReference type="ChEBI" id="CHEBI:15378"/>
        <dbReference type="ChEBI" id="CHEBI:30616"/>
        <dbReference type="ChEBI" id="CHEBI:37721"/>
        <dbReference type="ChEBI" id="CHEBI:61527"/>
        <dbReference type="ChEBI" id="CHEBI:456216"/>
        <dbReference type="EC" id="2.7.1.4"/>
    </reaction>
</comment>
<dbReference type="GO" id="GO:0005524">
    <property type="term" value="F:ATP binding"/>
    <property type="evidence" value="ECO:0007669"/>
    <property type="project" value="UniProtKB-KW"/>
</dbReference>
<comment type="similarity">
    <text evidence="2">Belongs to the ROK (NagC/XylR) family.</text>
</comment>
<dbReference type="FunFam" id="3.30.420.40:FF:000136">
    <property type="entry name" value="Putative fructokinase"/>
    <property type="match status" value="1"/>
</dbReference>
<dbReference type="InterPro" id="IPR000600">
    <property type="entry name" value="ROK"/>
</dbReference>
<evidence type="ECO:0000256" key="9">
    <source>
        <dbReference type="ARBA" id="ARBA00022842"/>
    </source>
</evidence>
<evidence type="ECO:0000256" key="11">
    <source>
        <dbReference type="ARBA" id="ARBA00038887"/>
    </source>
</evidence>
<dbReference type="CDD" id="cd24067">
    <property type="entry name" value="ASKHA_NBD_ROK_BsFRK-like"/>
    <property type="match status" value="1"/>
</dbReference>
<evidence type="ECO:0000256" key="1">
    <source>
        <dbReference type="ARBA" id="ARBA00001946"/>
    </source>
</evidence>
<keyword evidence="5" id="KW-0547">Nucleotide-binding</keyword>
<evidence type="ECO:0000313" key="14">
    <source>
        <dbReference type="EMBL" id="SYZ78052.1"/>
    </source>
</evidence>
<evidence type="ECO:0000256" key="7">
    <source>
        <dbReference type="ARBA" id="ARBA00022833"/>
    </source>
</evidence>
<dbReference type="PANTHER" id="PTHR42742:SF3">
    <property type="entry name" value="FRUCTOKINASE"/>
    <property type="match status" value="1"/>
</dbReference>
<evidence type="ECO:0000256" key="4">
    <source>
        <dbReference type="ARBA" id="ARBA00022723"/>
    </source>
</evidence>
<name>A0A383TCG3_9LACT</name>
<dbReference type="GO" id="GO:0008865">
    <property type="term" value="F:fructokinase activity"/>
    <property type="evidence" value="ECO:0007669"/>
    <property type="project" value="UniProtKB-EC"/>
</dbReference>
<evidence type="ECO:0000256" key="10">
    <source>
        <dbReference type="ARBA" id="ARBA00023277"/>
    </source>
</evidence>
<dbReference type="AlphaFoldDB" id="A0A383TCG3"/>
<evidence type="ECO:0000256" key="2">
    <source>
        <dbReference type="ARBA" id="ARBA00006479"/>
    </source>
</evidence>
<dbReference type="Gene3D" id="3.30.420.40">
    <property type="match status" value="2"/>
</dbReference>
<comment type="cofactor">
    <cofactor evidence="1">
        <name>Mg(2+)</name>
        <dbReference type="ChEBI" id="CHEBI:18420"/>
    </cofactor>
</comment>
<keyword evidence="3" id="KW-0808">Transferase</keyword>
<gene>
    <name evidence="14" type="ORF">TART1_0823</name>
</gene>
<dbReference type="InterPro" id="IPR049874">
    <property type="entry name" value="ROK_cs"/>
</dbReference>
<dbReference type="EMBL" id="UNRR01000011">
    <property type="protein sequence ID" value="SYZ78052.1"/>
    <property type="molecule type" value="Genomic_DNA"/>
</dbReference>
<dbReference type="PROSITE" id="PS01125">
    <property type="entry name" value="ROK"/>
    <property type="match status" value="1"/>
</dbReference>